<keyword evidence="1" id="KW-1133">Transmembrane helix</keyword>
<reference evidence="2 3" key="2">
    <citation type="journal article" date="2011" name="Stand. Genomic Sci.">
        <title>Complete genome sequence of Paludibacter propionicigenes type strain (WB4).</title>
        <authorList>
            <person name="Gronow S."/>
            <person name="Munk C."/>
            <person name="Lapidus A."/>
            <person name="Nolan M."/>
            <person name="Lucas S."/>
            <person name="Hammon N."/>
            <person name="Deshpande S."/>
            <person name="Cheng J.F."/>
            <person name="Tapia R."/>
            <person name="Han C."/>
            <person name="Goodwin L."/>
            <person name="Pitluck S."/>
            <person name="Liolios K."/>
            <person name="Ivanova N."/>
            <person name="Mavromatis K."/>
            <person name="Mikhailova N."/>
            <person name="Pati A."/>
            <person name="Chen A."/>
            <person name="Palaniappan K."/>
            <person name="Land M."/>
            <person name="Hauser L."/>
            <person name="Chang Y.J."/>
            <person name="Jeffries C.D."/>
            <person name="Brambilla E."/>
            <person name="Rohde M."/>
            <person name="Goker M."/>
            <person name="Detter J.C."/>
            <person name="Woyke T."/>
            <person name="Bristow J."/>
            <person name="Eisen J.A."/>
            <person name="Markowitz V."/>
            <person name="Hugenholtz P."/>
            <person name="Kyrpides N.C."/>
            <person name="Klenk H.P."/>
        </authorList>
    </citation>
    <scope>NUCLEOTIDE SEQUENCE [LARGE SCALE GENOMIC DNA]</scope>
    <source>
        <strain evidence="3">DSM 17365 / JCM 13257 / WB4</strain>
    </source>
</reference>
<proteinExistence type="predicted"/>
<dbReference type="EMBL" id="CP002345">
    <property type="protein sequence ID" value="ADQ80963.1"/>
    <property type="molecule type" value="Genomic_DNA"/>
</dbReference>
<feature type="transmembrane region" description="Helical" evidence="1">
    <location>
        <begin position="40"/>
        <end position="59"/>
    </location>
</feature>
<keyword evidence="1" id="KW-0472">Membrane</keyword>
<dbReference type="AlphaFoldDB" id="E4T8B9"/>
<feature type="transmembrane region" description="Helical" evidence="1">
    <location>
        <begin position="7"/>
        <end position="28"/>
    </location>
</feature>
<organism evidence="2 3">
    <name type="scientific">Paludibacter propionicigenes (strain DSM 17365 / JCM 13257 / WB4)</name>
    <dbReference type="NCBI Taxonomy" id="694427"/>
    <lineage>
        <taxon>Bacteria</taxon>
        <taxon>Pseudomonadati</taxon>
        <taxon>Bacteroidota</taxon>
        <taxon>Bacteroidia</taxon>
        <taxon>Bacteroidales</taxon>
        <taxon>Paludibacteraceae</taxon>
        <taxon>Paludibacter</taxon>
    </lineage>
</organism>
<keyword evidence="3" id="KW-1185">Reference proteome</keyword>
<dbReference type="STRING" id="694427.Palpr_2834"/>
<dbReference type="KEGG" id="ppn:Palpr_2834"/>
<evidence type="ECO:0000313" key="2">
    <source>
        <dbReference type="EMBL" id="ADQ80963.1"/>
    </source>
</evidence>
<evidence type="ECO:0000256" key="1">
    <source>
        <dbReference type="SAM" id="Phobius"/>
    </source>
</evidence>
<gene>
    <name evidence="2" type="ordered locus">Palpr_2834</name>
</gene>
<keyword evidence="1" id="KW-0812">Transmembrane</keyword>
<reference key="1">
    <citation type="submission" date="2010-11" db="EMBL/GenBank/DDBJ databases">
        <title>The complete genome of Paludibacter propionicigenes DSM 17365.</title>
        <authorList>
            <consortium name="US DOE Joint Genome Institute (JGI-PGF)"/>
            <person name="Lucas S."/>
            <person name="Copeland A."/>
            <person name="Lapidus A."/>
            <person name="Bruce D."/>
            <person name="Goodwin L."/>
            <person name="Pitluck S."/>
            <person name="Kyrpides N."/>
            <person name="Mavromatis K."/>
            <person name="Ivanova N."/>
            <person name="Munk A.C."/>
            <person name="Brettin T."/>
            <person name="Detter J.C."/>
            <person name="Han C."/>
            <person name="Tapia R."/>
            <person name="Land M."/>
            <person name="Hauser L."/>
            <person name="Markowitz V."/>
            <person name="Cheng J.-F."/>
            <person name="Hugenholtz P."/>
            <person name="Woyke T."/>
            <person name="Wu D."/>
            <person name="Gronow S."/>
            <person name="Wellnitz S."/>
            <person name="Brambilla E."/>
            <person name="Klenk H.-P."/>
            <person name="Eisen J.A."/>
        </authorList>
    </citation>
    <scope>NUCLEOTIDE SEQUENCE</scope>
    <source>
        <strain>WB4</strain>
    </source>
</reference>
<protein>
    <submittedName>
        <fullName evidence="2">Uncharacterized protein</fullName>
    </submittedName>
</protein>
<dbReference type="HOGENOM" id="CLU_2790099_0_0_10"/>
<accession>E4T8B9</accession>
<sequence>MNNYLKRVLQFIVIFILAETVNIILRYYRTDEWDFSVHNWTGWILLAVIFFGFEIYQTIKRNKTTKED</sequence>
<name>E4T8B9_PALPW</name>
<dbReference type="Proteomes" id="UP000008718">
    <property type="component" value="Chromosome"/>
</dbReference>
<evidence type="ECO:0000313" key="3">
    <source>
        <dbReference type="Proteomes" id="UP000008718"/>
    </source>
</evidence>